<dbReference type="RefSeq" id="WP_248199321.1">
    <property type="nucleotide sequence ID" value="NZ_BAABCO010000002.1"/>
</dbReference>
<evidence type="ECO:0000313" key="5">
    <source>
        <dbReference type="Proteomes" id="UP000549113"/>
    </source>
</evidence>
<evidence type="ECO:0000313" key="4">
    <source>
        <dbReference type="EMBL" id="MBB4140278.1"/>
    </source>
</evidence>
<keyword evidence="2" id="KW-0520">NAD</keyword>
<dbReference type="InterPro" id="IPR006140">
    <property type="entry name" value="D-isomer_DH_NAD-bd"/>
</dbReference>
<dbReference type="GO" id="GO:0051287">
    <property type="term" value="F:NAD binding"/>
    <property type="evidence" value="ECO:0007669"/>
    <property type="project" value="InterPro"/>
</dbReference>
<dbReference type="InterPro" id="IPR036291">
    <property type="entry name" value="NAD(P)-bd_dom_sf"/>
</dbReference>
<dbReference type="SUPFAM" id="SSF51735">
    <property type="entry name" value="NAD(P)-binding Rossmann-fold domains"/>
    <property type="match status" value="1"/>
</dbReference>
<evidence type="ECO:0000256" key="2">
    <source>
        <dbReference type="ARBA" id="ARBA00023027"/>
    </source>
</evidence>
<sequence>MSGKPRAVIGQVLSEELCHEIERRVPRVEVIRDASLIRPPRHIGDHGGDPAHERSPDQLRRFRAMIDSAELLYGVPDEDPAELHRTVEANPALKWVHTTRAGGGAQVREAELPPDALERIVFTTAAGVHAESLADFSVLGVLAGLRGLGTLQDAQRRTEWIERWPVKTVESATVVVVGTGHIGCAAARKLRALGAHTIGVQRSPHAQPQFDETVGYERLHEVLARADSLVVALPGTALTHHLIDRHALAALAPHASVINVGRGSTIDEVALVDALHKGRLRSAALDVFEVEPLPATSPLWGMPHVIVSPHGAAITAHEDDLIVDLFIENANRLLDGQPMRNVVNITEFY</sequence>
<dbReference type="PANTHER" id="PTHR43333">
    <property type="entry name" value="2-HACID_DH_C DOMAIN-CONTAINING PROTEIN"/>
    <property type="match status" value="1"/>
</dbReference>
<dbReference type="CDD" id="cd05300">
    <property type="entry name" value="2-Hacid_dh_1"/>
    <property type="match status" value="1"/>
</dbReference>
<reference evidence="4 5" key="1">
    <citation type="submission" date="2020-08" db="EMBL/GenBank/DDBJ databases">
        <title>Sequencing the genomes of 1000 actinobacteria strains.</title>
        <authorList>
            <person name="Klenk H.-P."/>
        </authorList>
    </citation>
    <scope>NUCLEOTIDE SEQUENCE [LARGE SCALE GENOMIC DNA]</scope>
    <source>
        <strain evidence="4 5">DSM 19600</strain>
    </source>
</reference>
<keyword evidence="1" id="KW-0560">Oxidoreductase</keyword>
<feature type="domain" description="D-isomer specific 2-hydroxyacid dehydrogenase NAD-binding" evidence="3">
    <location>
        <begin position="141"/>
        <end position="312"/>
    </location>
</feature>
<keyword evidence="5" id="KW-1185">Reference proteome</keyword>
<dbReference type="EMBL" id="JACIFH010000001">
    <property type="protein sequence ID" value="MBB4140278.1"/>
    <property type="molecule type" value="Genomic_DNA"/>
</dbReference>
<dbReference type="Gene3D" id="3.40.50.720">
    <property type="entry name" value="NAD(P)-binding Rossmann-like Domain"/>
    <property type="match status" value="2"/>
</dbReference>
<name>A0AA40SPZ8_9MICO</name>
<evidence type="ECO:0000259" key="3">
    <source>
        <dbReference type="Pfam" id="PF02826"/>
    </source>
</evidence>
<gene>
    <name evidence="4" type="ORF">BKA10_002072</name>
</gene>
<dbReference type="Proteomes" id="UP000549113">
    <property type="component" value="Unassembled WGS sequence"/>
</dbReference>
<accession>A0AA40SPZ8</accession>
<protein>
    <submittedName>
        <fullName evidence="4">Phosphoglycerate dehydrogenase-like enzyme</fullName>
    </submittedName>
</protein>
<proteinExistence type="predicted"/>
<dbReference type="Pfam" id="PF02826">
    <property type="entry name" value="2-Hacid_dh_C"/>
    <property type="match status" value="1"/>
</dbReference>
<evidence type="ECO:0000256" key="1">
    <source>
        <dbReference type="ARBA" id="ARBA00023002"/>
    </source>
</evidence>
<dbReference type="PANTHER" id="PTHR43333:SF1">
    <property type="entry name" value="D-ISOMER SPECIFIC 2-HYDROXYACID DEHYDROGENASE NAD-BINDING DOMAIN-CONTAINING PROTEIN"/>
    <property type="match status" value="1"/>
</dbReference>
<dbReference type="AlphaFoldDB" id="A0AA40SPZ8"/>
<comment type="caution">
    <text evidence="4">The sequence shown here is derived from an EMBL/GenBank/DDBJ whole genome shotgun (WGS) entry which is preliminary data.</text>
</comment>
<organism evidence="4 5">
    <name type="scientific">Microbacterium invictum</name>
    <dbReference type="NCBI Taxonomy" id="515415"/>
    <lineage>
        <taxon>Bacteria</taxon>
        <taxon>Bacillati</taxon>
        <taxon>Actinomycetota</taxon>
        <taxon>Actinomycetes</taxon>
        <taxon>Micrococcales</taxon>
        <taxon>Microbacteriaceae</taxon>
        <taxon>Microbacterium</taxon>
    </lineage>
</organism>
<dbReference type="GO" id="GO:0016491">
    <property type="term" value="F:oxidoreductase activity"/>
    <property type="evidence" value="ECO:0007669"/>
    <property type="project" value="UniProtKB-KW"/>
</dbReference>